<dbReference type="PANTHER" id="PTHR22942">
    <property type="entry name" value="RECA/RAD51/RADA DNA STRAND-PAIRING FAMILY MEMBER"/>
    <property type="match status" value="1"/>
</dbReference>
<dbReference type="InterPro" id="IPR010995">
    <property type="entry name" value="DNA_repair_Rad51/TF_NusA_a-hlx"/>
</dbReference>
<organism evidence="1 2">
    <name type="scientific">Cuscuta campestris</name>
    <dbReference type="NCBI Taxonomy" id="132261"/>
    <lineage>
        <taxon>Eukaryota</taxon>
        <taxon>Viridiplantae</taxon>
        <taxon>Streptophyta</taxon>
        <taxon>Embryophyta</taxon>
        <taxon>Tracheophyta</taxon>
        <taxon>Spermatophyta</taxon>
        <taxon>Magnoliopsida</taxon>
        <taxon>eudicotyledons</taxon>
        <taxon>Gunneridae</taxon>
        <taxon>Pentapetalae</taxon>
        <taxon>asterids</taxon>
        <taxon>lamiids</taxon>
        <taxon>Solanales</taxon>
        <taxon>Convolvulaceae</taxon>
        <taxon>Cuscuteae</taxon>
        <taxon>Cuscuta</taxon>
        <taxon>Cuscuta subgen. Grammica</taxon>
        <taxon>Cuscuta sect. Cleistogrammica</taxon>
    </lineage>
</organism>
<name>A0A484NA65_9ASTE</name>
<dbReference type="GO" id="GO:0000150">
    <property type="term" value="F:DNA strand exchange activity"/>
    <property type="evidence" value="ECO:0007669"/>
    <property type="project" value="TreeGrafter"/>
</dbReference>
<dbReference type="GO" id="GO:0000166">
    <property type="term" value="F:nucleotide binding"/>
    <property type="evidence" value="ECO:0007669"/>
    <property type="project" value="InterPro"/>
</dbReference>
<dbReference type="Proteomes" id="UP000595140">
    <property type="component" value="Unassembled WGS sequence"/>
</dbReference>
<dbReference type="AlphaFoldDB" id="A0A484NA65"/>
<keyword evidence="2" id="KW-1185">Reference proteome</keyword>
<evidence type="ECO:0000313" key="2">
    <source>
        <dbReference type="Proteomes" id="UP000595140"/>
    </source>
</evidence>
<dbReference type="GO" id="GO:0008094">
    <property type="term" value="F:ATP-dependent activity, acting on DNA"/>
    <property type="evidence" value="ECO:0007669"/>
    <property type="project" value="TreeGrafter"/>
</dbReference>
<dbReference type="GO" id="GO:0007131">
    <property type="term" value="P:reciprocal meiotic recombination"/>
    <property type="evidence" value="ECO:0007669"/>
    <property type="project" value="TreeGrafter"/>
</dbReference>
<dbReference type="GO" id="GO:0006312">
    <property type="term" value="P:mitotic recombination"/>
    <property type="evidence" value="ECO:0007669"/>
    <property type="project" value="TreeGrafter"/>
</dbReference>
<reference evidence="1 2" key="1">
    <citation type="submission" date="2018-04" db="EMBL/GenBank/DDBJ databases">
        <authorList>
            <person name="Vogel A."/>
        </authorList>
    </citation>
    <scope>NUCLEOTIDE SEQUENCE [LARGE SCALE GENOMIC DNA]</scope>
</reference>
<dbReference type="GO" id="GO:0003690">
    <property type="term" value="F:double-stranded DNA binding"/>
    <property type="evidence" value="ECO:0007669"/>
    <property type="project" value="TreeGrafter"/>
</dbReference>
<protein>
    <submittedName>
        <fullName evidence="1">Uncharacterized protein</fullName>
    </submittedName>
</protein>
<dbReference type="PANTHER" id="PTHR22942:SF39">
    <property type="entry name" value="DNA REPAIR PROTEIN RAD51 HOMOLOG 1"/>
    <property type="match status" value="1"/>
</dbReference>
<dbReference type="GO" id="GO:0000794">
    <property type="term" value="C:condensed nuclear chromosome"/>
    <property type="evidence" value="ECO:0007669"/>
    <property type="project" value="TreeGrafter"/>
</dbReference>
<dbReference type="GO" id="GO:0000730">
    <property type="term" value="P:DNA recombinase assembly"/>
    <property type="evidence" value="ECO:0007669"/>
    <property type="project" value="TreeGrafter"/>
</dbReference>
<dbReference type="GO" id="GO:0070192">
    <property type="term" value="P:chromosome organization involved in meiotic cell cycle"/>
    <property type="evidence" value="ECO:0007669"/>
    <property type="project" value="TreeGrafter"/>
</dbReference>
<dbReference type="Gene3D" id="1.10.150.20">
    <property type="entry name" value="5' to 3' exonuclease, C-terminal subdomain"/>
    <property type="match status" value="1"/>
</dbReference>
<accession>A0A484NA65</accession>
<dbReference type="GO" id="GO:0042148">
    <property type="term" value="P:DNA strand invasion"/>
    <property type="evidence" value="ECO:0007669"/>
    <property type="project" value="TreeGrafter"/>
</dbReference>
<dbReference type="EMBL" id="OOIL02006581">
    <property type="protein sequence ID" value="VFQ98281.1"/>
    <property type="molecule type" value="Genomic_DNA"/>
</dbReference>
<dbReference type="GO" id="GO:0003697">
    <property type="term" value="F:single-stranded DNA binding"/>
    <property type="evidence" value="ECO:0007669"/>
    <property type="project" value="TreeGrafter"/>
</dbReference>
<sequence>MEQQHRNQHKDVQERRQDDLEEIQHGPFPVEQLQDSGLYTVESVMYAPRKDLVQIKGISEAKVDKIIEAGLSFSVLTTSCFTRCCNYAYQQTNLTNTNQQLQNWCPWALGFTCASQLHAQRLEIIQITSGSKELDKVLEGRV</sequence>
<gene>
    <name evidence="1" type="ORF">CCAM_LOCUS40057</name>
</gene>
<dbReference type="SUPFAM" id="SSF47794">
    <property type="entry name" value="Rad51 N-terminal domain-like"/>
    <property type="match status" value="1"/>
</dbReference>
<proteinExistence type="predicted"/>
<evidence type="ECO:0000313" key="1">
    <source>
        <dbReference type="EMBL" id="VFQ98281.1"/>
    </source>
</evidence>
<dbReference type="OrthoDB" id="2019646at2759"/>